<sequence>MPLYTITHTTPLSSTKKDKLATALTNLHATKFTTPKMFVNIRFVNAEHYRIETYVAGKAMEGKENNYLEAHVRAGAERPKELFAELAEEMVKIWEDVVRHDSIRVFIYGDIIGGYEYGFPIPEAGKDQEWMRANLSAFEAKAEEGEEVMRDLVAEIKERKLLG</sequence>
<keyword evidence="3" id="KW-1185">Reference proteome</keyword>
<organism evidence="2 3">
    <name type="scientific">Venturia effusa</name>
    <dbReference type="NCBI Taxonomy" id="50376"/>
    <lineage>
        <taxon>Eukaryota</taxon>
        <taxon>Fungi</taxon>
        <taxon>Dikarya</taxon>
        <taxon>Ascomycota</taxon>
        <taxon>Pezizomycotina</taxon>
        <taxon>Dothideomycetes</taxon>
        <taxon>Pleosporomycetidae</taxon>
        <taxon>Venturiales</taxon>
        <taxon>Venturiaceae</taxon>
        <taxon>Venturia</taxon>
    </lineage>
</organism>
<proteinExistence type="predicted"/>
<dbReference type="Proteomes" id="UP000316270">
    <property type="component" value="Chromosome 9"/>
</dbReference>
<evidence type="ECO:0000313" key="3">
    <source>
        <dbReference type="Proteomes" id="UP000316270"/>
    </source>
</evidence>
<reference evidence="2 3" key="1">
    <citation type="submission" date="2019-07" db="EMBL/GenBank/DDBJ databases">
        <title>Finished genome of Venturia effusa.</title>
        <authorList>
            <person name="Young C.A."/>
            <person name="Cox M.P."/>
            <person name="Ganley A.R.D."/>
            <person name="David W.J."/>
        </authorList>
    </citation>
    <scope>NUCLEOTIDE SEQUENCE [LARGE SCALE GENOMIC DNA]</scope>
    <source>
        <strain evidence="3">albino</strain>
    </source>
</reference>
<protein>
    <recommendedName>
        <fullName evidence="1">Tautomerase cis-CaaD-like domain-containing protein</fullName>
    </recommendedName>
</protein>
<dbReference type="InterPro" id="IPR014347">
    <property type="entry name" value="Tautomerase/MIF_sf"/>
</dbReference>
<dbReference type="AlphaFoldDB" id="A0A517LCW5"/>
<dbReference type="Pfam" id="PF14832">
    <property type="entry name" value="Tautomerase_3"/>
    <property type="match status" value="1"/>
</dbReference>
<gene>
    <name evidence="2" type="ORF">FKW77_009168</name>
</gene>
<dbReference type="OrthoDB" id="9981319at2759"/>
<dbReference type="EMBL" id="CP042193">
    <property type="protein sequence ID" value="QDS73485.1"/>
    <property type="molecule type" value="Genomic_DNA"/>
</dbReference>
<feature type="domain" description="Tautomerase cis-CaaD-like" evidence="1">
    <location>
        <begin position="1"/>
        <end position="104"/>
    </location>
</feature>
<dbReference type="InterPro" id="IPR028116">
    <property type="entry name" value="Cis-CaaD-like"/>
</dbReference>
<evidence type="ECO:0000259" key="1">
    <source>
        <dbReference type="Pfam" id="PF14832"/>
    </source>
</evidence>
<dbReference type="Gene3D" id="3.30.429.10">
    <property type="entry name" value="Macrophage Migration Inhibitory Factor"/>
    <property type="match status" value="1"/>
</dbReference>
<accession>A0A517LCW5</accession>
<evidence type="ECO:0000313" key="2">
    <source>
        <dbReference type="EMBL" id="QDS73485.1"/>
    </source>
</evidence>
<name>A0A517LCW5_9PEZI</name>